<dbReference type="Gene3D" id="3.10.50.40">
    <property type="match status" value="1"/>
</dbReference>
<dbReference type="GO" id="GO:0003755">
    <property type="term" value="F:peptidyl-prolyl cis-trans isomerase activity"/>
    <property type="evidence" value="ECO:0007669"/>
    <property type="project" value="UniProtKB-KW"/>
</dbReference>
<comment type="caution">
    <text evidence="8">The sequence shown here is derived from an EMBL/GenBank/DDBJ whole genome shotgun (WGS) entry which is preliminary data.</text>
</comment>
<dbReference type="EMBL" id="RDRB01000009">
    <property type="protein sequence ID" value="ROT98456.1"/>
    <property type="molecule type" value="Genomic_DNA"/>
</dbReference>
<protein>
    <recommendedName>
        <fullName evidence="1">Parvulin-like PPIase</fullName>
    </recommendedName>
    <alternativeName>
        <fullName evidence="3">Peptidyl-prolyl cis-trans isomerase plp</fullName>
    </alternativeName>
    <alternativeName>
        <fullName evidence="4">Rotamase plp</fullName>
    </alternativeName>
</protein>
<evidence type="ECO:0000256" key="1">
    <source>
        <dbReference type="ARBA" id="ARBA00018370"/>
    </source>
</evidence>
<dbReference type="InterPro" id="IPR050280">
    <property type="entry name" value="OMP_Chaperone_SurA"/>
</dbReference>
<dbReference type="Pfam" id="PF00639">
    <property type="entry name" value="Rotamase"/>
    <property type="match status" value="1"/>
</dbReference>
<dbReference type="Gene3D" id="1.10.4030.10">
    <property type="entry name" value="Porin chaperone SurA, peptide-binding domain"/>
    <property type="match status" value="1"/>
</dbReference>
<name>A0A3N2QTA8_9RHOB</name>
<evidence type="ECO:0000256" key="4">
    <source>
        <dbReference type="ARBA" id="ARBA00031484"/>
    </source>
</evidence>
<dbReference type="SUPFAM" id="SSF109998">
    <property type="entry name" value="Triger factor/SurA peptide-binding domain-like"/>
    <property type="match status" value="1"/>
</dbReference>
<dbReference type="AlphaFoldDB" id="A0A3N2QTA8"/>
<feature type="domain" description="PpiC" evidence="7">
    <location>
        <begin position="163"/>
        <end position="259"/>
    </location>
</feature>
<dbReference type="PANTHER" id="PTHR47637">
    <property type="entry name" value="CHAPERONE SURA"/>
    <property type="match status" value="1"/>
</dbReference>
<evidence type="ECO:0000256" key="2">
    <source>
        <dbReference type="ARBA" id="ARBA00022729"/>
    </source>
</evidence>
<dbReference type="Proteomes" id="UP000268016">
    <property type="component" value="Unassembled WGS sequence"/>
</dbReference>
<evidence type="ECO:0000313" key="8">
    <source>
        <dbReference type="EMBL" id="ROT98456.1"/>
    </source>
</evidence>
<accession>A0A3N2QTA8</accession>
<evidence type="ECO:0000313" key="9">
    <source>
        <dbReference type="Proteomes" id="UP000268016"/>
    </source>
</evidence>
<dbReference type="PANTHER" id="PTHR47637:SF1">
    <property type="entry name" value="CHAPERONE SURA"/>
    <property type="match status" value="1"/>
</dbReference>
<evidence type="ECO:0000256" key="6">
    <source>
        <dbReference type="SAM" id="SignalP"/>
    </source>
</evidence>
<feature type="signal peptide" evidence="6">
    <location>
        <begin position="1"/>
        <end position="23"/>
    </location>
</feature>
<sequence>MLPKRLIAALLGLWIATGSTAVAQSSFNPAIMVNEDAITFYEIDQRIRLLELFNTPGDLPSLAREQLIDDRLRSQELRRARLSLSEEALARELEAFAGRADLPYDQFLGVLAQNGIAEETLRDFVEIGVSWRDFVRSRYTSRSAVNERDIDLEIANLGGGGSRIEVLLNEIIIAAPPPRAAQAAAAAERISRLTTIGAFQAAAREVSALPSRERGGALDWAPIDNYPPQIGTLLLALSPGEVTQPLPIPNGIALFQLRAVREVAVPRAAPALIDYAVLTVAGGPAEAQAVAARADTCDDLYGIVPPASVARAETAPGQIPGDIALRLAPLDPGEIAFDTAPGGTRLVMLCSRTPEVEGGIDREAIESRLRSQRLSGFSDQLLARLQAQATIRRFE</sequence>
<dbReference type="SUPFAM" id="SSF54534">
    <property type="entry name" value="FKBP-like"/>
    <property type="match status" value="1"/>
</dbReference>
<keyword evidence="9" id="KW-1185">Reference proteome</keyword>
<reference evidence="8 9" key="1">
    <citation type="submission" date="2018-10" db="EMBL/GenBank/DDBJ databases">
        <title>Histidinibacterium lentulum gen. nov., sp. nov., a marine bacterium from the culture broth of Picochlorum sp. 122.</title>
        <authorList>
            <person name="Wang G."/>
        </authorList>
    </citation>
    <scope>NUCLEOTIDE SEQUENCE [LARGE SCALE GENOMIC DNA]</scope>
    <source>
        <strain evidence="8 9">B17</strain>
    </source>
</reference>
<dbReference type="InterPro" id="IPR027304">
    <property type="entry name" value="Trigger_fact/SurA_dom_sf"/>
</dbReference>
<organism evidence="8 9">
    <name type="scientific">Histidinibacterium lentulum</name>
    <dbReference type="NCBI Taxonomy" id="2480588"/>
    <lineage>
        <taxon>Bacteria</taxon>
        <taxon>Pseudomonadati</taxon>
        <taxon>Pseudomonadota</taxon>
        <taxon>Alphaproteobacteria</taxon>
        <taxon>Rhodobacterales</taxon>
        <taxon>Paracoccaceae</taxon>
        <taxon>Histidinibacterium</taxon>
    </lineage>
</organism>
<feature type="chain" id="PRO_5018121563" description="Parvulin-like PPIase" evidence="6">
    <location>
        <begin position="24"/>
        <end position="395"/>
    </location>
</feature>
<dbReference type="InterPro" id="IPR000297">
    <property type="entry name" value="PPIase_PpiC"/>
</dbReference>
<proteinExistence type="predicted"/>
<evidence type="ECO:0000259" key="7">
    <source>
        <dbReference type="PROSITE" id="PS50198"/>
    </source>
</evidence>
<keyword evidence="2 6" id="KW-0732">Signal</keyword>
<keyword evidence="5 8" id="KW-0413">Isomerase</keyword>
<dbReference type="PROSITE" id="PS50198">
    <property type="entry name" value="PPIC_PPIASE_2"/>
    <property type="match status" value="1"/>
</dbReference>
<evidence type="ECO:0000256" key="5">
    <source>
        <dbReference type="PROSITE-ProRule" id="PRU00278"/>
    </source>
</evidence>
<dbReference type="OrthoDB" id="9791746at2"/>
<gene>
    <name evidence="8" type="ORF">EAT49_16055</name>
</gene>
<keyword evidence="5" id="KW-0697">Rotamase</keyword>
<dbReference type="InterPro" id="IPR046357">
    <property type="entry name" value="PPIase_dom_sf"/>
</dbReference>
<evidence type="ECO:0000256" key="3">
    <source>
        <dbReference type="ARBA" id="ARBA00030642"/>
    </source>
</evidence>